<sequence length="189" mass="20581">MTSSTRDRWLGEGIAVLCEQGAAGVRIDRLAARLGLSKGSFHHHFEGIEGYRSALLLHAEQRIVNALDDAVRGHRDQRPRAVLQALTSLTTAPETSLYDPRLEAAIRAWAFADAEARDVVARVDAARLTTLEQIWRRVVPAPANLRAHALLPYLIGLGASVLVPAPGPAELRSVYDILLGLVPDDLEES</sequence>
<dbReference type="GO" id="GO:0003677">
    <property type="term" value="F:DNA binding"/>
    <property type="evidence" value="ECO:0007669"/>
    <property type="project" value="UniProtKB-UniRule"/>
</dbReference>
<reference evidence="4" key="1">
    <citation type="submission" date="2021-01" db="EMBL/GenBank/DDBJ databases">
        <title>Whole genome shotgun sequence of Sphaerisporangium rufum NBRC 109079.</title>
        <authorList>
            <person name="Komaki H."/>
            <person name="Tamura T."/>
        </authorList>
    </citation>
    <scope>NUCLEOTIDE SEQUENCE</scope>
    <source>
        <strain evidence="4">NBRC 109079</strain>
    </source>
</reference>
<dbReference type="Gene3D" id="1.10.357.10">
    <property type="entry name" value="Tetracycline Repressor, domain 2"/>
    <property type="match status" value="1"/>
</dbReference>
<keyword evidence="1 2" id="KW-0238">DNA-binding</keyword>
<feature type="DNA-binding region" description="H-T-H motif" evidence="2">
    <location>
        <begin position="26"/>
        <end position="45"/>
    </location>
</feature>
<gene>
    <name evidence="4" type="ORF">Sru01_68760</name>
</gene>
<evidence type="ECO:0000256" key="2">
    <source>
        <dbReference type="PROSITE-ProRule" id="PRU00335"/>
    </source>
</evidence>
<dbReference type="Pfam" id="PF00440">
    <property type="entry name" value="TetR_N"/>
    <property type="match status" value="1"/>
</dbReference>
<dbReference type="Proteomes" id="UP000655287">
    <property type="component" value="Unassembled WGS sequence"/>
</dbReference>
<proteinExistence type="predicted"/>
<dbReference type="InterPro" id="IPR009057">
    <property type="entry name" value="Homeodomain-like_sf"/>
</dbReference>
<comment type="caution">
    <text evidence="4">The sequence shown here is derived from an EMBL/GenBank/DDBJ whole genome shotgun (WGS) entry which is preliminary data.</text>
</comment>
<dbReference type="SUPFAM" id="SSF46689">
    <property type="entry name" value="Homeodomain-like"/>
    <property type="match status" value="1"/>
</dbReference>
<feature type="domain" description="HTH tetR-type" evidence="3">
    <location>
        <begin position="3"/>
        <end position="63"/>
    </location>
</feature>
<dbReference type="AlphaFoldDB" id="A0A919R968"/>
<protein>
    <submittedName>
        <fullName evidence="4">TetR family transcriptional regulator</fullName>
    </submittedName>
</protein>
<evidence type="ECO:0000313" key="4">
    <source>
        <dbReference type="EMBL" id="GII81894.1"/>
    </source>
</evidence>
<dbReference type="InterPro" id="IPR001647">
    <property type="entry name" value="HTH_TetR"/>
</dbReference>
<accession>A0A919R968</accession>
<evidence type="ECO:0000313" key="5">
    <source>
        <dbReference type="Proteomes" id="UP000655287"/>
    </source>
</evidence>
<dbReference type="EMBL" id="BOOU01000116">
    <property type="protein sequence ID" value="GII81894.1"/>
    <property type="molecule type" value="Genomic_DNA"/>
</dbReference>
<keyword evidence="5" id="KW-1185">Reference proteome</keyword>
<name>A0A919R968_9ACTN</name>
<dbReference type="RefSeq" id="WP_203994892.1">
    <property type="nucleotide sequence ID" value="NZ_BOOU01000116.1"/>
</dbReference>
<evidence type="ECO:0000256" key="1">
    <source>
        <dbReference type="ARBA" id="ARBA00023125"/>
    </source>
</evidence>
<dbReference type="PROSITE" id="PS50977">
    <property type="entry name" value="HTH_TETR_2"/>
    <property type="match status" value="1"/>
</dbReference>
<evidence type="ECO:0000259" key="3">
    <source>
        <dbReference type="PROSITE" id="PS50977"/>
    </source>
</evidence>
<organism evidence="4 5">
    <name type="scientific">Sphaerisporangium rufum</name>
    <dbReference type="NCBI Taxonomy" id="1381558"/>
    <lineage>
        <taxon>Bacteria</taxon>
        <taxon>Bacillati</taxon>
        <taxon>Actinomycetota</taxon>
        <taxon>Actinomycetes</taxon>
        <taxon>Streptosporangiales</taxon>
        <taxon>Streptosporangiaceae</taxon>
        <taxon>Sphaerisporangium</taxon>
    </lineage>
</organism>